<feature type="domain" description="SIS" evidence="2">
    <location>
        <begin position="29"/>
        <end position="172"/>
    </location>
</feature>
<reference evidence="3" key="1">
    <citation type="journal article" date="2020" name="mSystems">
        <title>Genome- and Community-Level Interaction Insights into Carbon Utilization and Element Cycling Functions of Hydrothermarchaeota in Hydrothermal Sediment.</title>
        <authorList>
            <person name="Zhou Z."/>
            <person name="Liu Y."/>
            <person name="Xu W."/>
            <person name="Pan J."/>
            <person name="Luo Z.H."/>
            <person name="Li M."/>
        </authorList>
    </citation>
    <scope>NUCLEOTIDE SEQUENCE [LARGE SCALE GENOMIC DNA]</scope>
    <source>
        <strain evidence="3">HyVt-92</strain>
    </source>
</reference>
<comment type="similarity">
    <text evidence="1">Belongs to the SIS family. PHI subfamily.</text>
</comment>
<name>A0A7V5LZ95_UNCAE</name>
<dbReference type="NCBIfam" id="TIGR03127">
    <property type="entry name" value="RuMP_HxlB"/>
    <property type="match status" value="1"/>
</dbReference>
<dbReference type="InterPro" id="IPR046348">
    <property type="entry name" value="SIS_dom_sf"/>
</dbReference>
<dbReference type="PANTHER" id="PTHR43443:SF1">
    <property type="entry name" value="3-HEXULOSE-6-PHOSPHATE ISOMERASE"/>
    <property type="match status" value="1"/>
</dbReference>
<dbReference type="GO" id="GO:0097367">
    <property type="term" value="F:carbohydrate derivative binding"/>
    <property type="evidence" value="ECO:0007669"/>
    <property type="project" value="InterPro"/>
</dbReference>
<dbReference type="Proteomes" id="UP000886070">
    <property type="component" value="Unassembled WGS sequence"/>
</dbReference>
<dbReference type="InterPro" id="IPR017552">
    <property type="entry name" value="PHI/rmpB"/>
</dbReference>
<dbReference type="PROSITE" id="PS51464">
    <property type="entry name" value="SIS"/>
    <property type="match status" value="1"/>
</dbReference>
<evidence type="ECO:0000256" key="1">
    <source>
        <dbReference type="ARBA" id="ARBA00009235"/>
    </source>
</evidence>
<evidence type="ECO:0000259" key="2">
    <source>
        <dbReference type="PROSITE" id="PS51464"/>
    </source>
</evidence>
<dbReference type="GO" id="GO:0016853">
    <property type="term" value="F:isomerase activity"/>
    <property type="evidence" value="ECO:0007669"/>
    <property type="project" value="InterPro"/>
</dbReference>
<gene>
    <name evidence="3" type="ORF">ENL39_05050</name>
</gene>
<dbReference type="PANTHER" id="PTHR43443">
    <property type="entry name" value="3-HEXULOSE-6-PHOSPHATE ISOMERASE"/>
    <property type="match status" value="1"/>
</dbReference>
<protein>
    <submittedName>
        <fullName evidence="3">SIS domain-containing protein</fullName>
    </submittedName>
</protein>
<dbReference type="EMBL" id="DRTT01000141">
    <property type="protein sequence ID" value="HHF98836.1"/>
    <property type="molecule type" value="Genomic_DNA"/>
</dbReference>
<proteinExistence type="inferred from homology"/>
<accession>A0A7V5LZ95</accession>
<dbReference type="CDD" id="cd05005">
    <property type="entry name" value="SIS_PHI"/>
    <property type="match status" value="1"/>
</dbReference>
<dbReference type="InterPro" id="IPR001347">
    <property type="entry name" value="SIS_dom"/>
</dbReference>
<dbReference type="SUPFAM" id="SSF53697">
    <property type="entry name" value="SIS domain"/>
    <property type="match status" value="1"/>
</dbReference>
<dbReference type="Gene3D" id="3.40.50.10490">
    <property type="entry name" value="Glucose-6-phosphate isomerase like protein, domain 1"/>
    <property type="match status" value="1"/>
</dbReference>
<comment type="caution">
    <text evidence="3">The sequence shown here is derived from an EMBL/GenBank/DDBJ whole genome shotgun (WGS) entry which is preliminary data.</text>
</comment>
<organism evidence="3">
    <name type="scientific">Aerophobetes bacterium</name>
    <dbReference type="NCBI Taxonomy" id="2030807"/>
    <lineage>
        <taxon>Bacteria</taxon>
        <taxon>Candidatus Aerophobota</taxon>
    </lineage>
</organism>
<dbReference type="AlphaFoldDB" id="A0A7V5LZ95"/>
<evidence type="ECO:0000313" key="3">
    <source>
        <dbReference type="EMBL" id="HHF98836.1"/>
    </source>
</evidence>
<dbReference type="GO" id="GO:1901135">
    <property type="term" value="P:carbohydrate derivative metabolic process"/>
    <property type="evidence" value="ECO:0007669"/>
    <property type="project" value="InterPro"/>
</dbReference>
<sequence length="185" mass="20387">MDFQSLQNKVCQEINSALSKVEKTEIDEFINTLLSAEKVFVMAVGRVMLMLQAFAKRIKHLGIDSYVVGETVVPPISHKDVLVVGSGSGETASCITITQLARKFGAKIALITSSKNSTLKKMADISVRIPSPTKLKAPDEPFSIQPMSNLFEQALLIFCDCISMILQEKLGITEEKMWKAHANLE</sequence>
<dbReference type="Pfam" id="PF01380">
    <property type="entry name" value="SIS"/>
    <property type="match status" value="1"/>
</dbReference>